<accession>A0AAE0FRX4</accession>
<feature type="region of interest" description="Disordered" evidence="1">
    <location>
        <begin position="1"/>
        <end position="59"/>
    </location>
</feature>
<dbReference type="Proteomes" id="UP001190700">
    <property type="component" value="Unassembled WGS sequence"/>
</dbReference>
<dbReference type="EMBL" id="LGRX02014236">
    <property type="protein sequence ID" value="KAK3264967.1"/>
    <property type="molecule type" value="Genomic_DNA"/>
</dbReference>
<keyword evidence="3" id="KW-1185">Reference proteome</keyword>
<comment type="caution">
    <text evidence="2">The sequence shown here is derived from an EMBL/GenBank/DDBJ whole genome shotgun (WGS) entry which is preliminary data.</text>
</comment>
<reference evidence="2 3" key="1">
    <citation type="journal article" date="2015" name="Genome Biol. Evol.">
        <title>Comparative Genomics of a Bacterivorous Green Alga Reveals Evolutionary Causalities and Consequences of Phago-Mixotrophic Mode of Nutrition.</title>
        <authorList>
            <person name="Burns J.A."/>
            <person name="Paasch A."/>
            <person name="Narechania A."/>
            <person name="Kim E."/>
        </authorList>
    </citation>
    <scope>NUCLEOTIDE SEQUENCE [LARGE SCALE GENOMIC DNA]</scope>
    <source>
        <strain evidence="2 3">PLY_AMNH</strain>
    </source>
</reference>
<proteinExistence type="predicted"/>
<evidence type="ECO:0000256" key="1">
    <source>
        <dbReference type="SAM" id="MobiDB-lite"/>
    </source>
</evidence>
<protein>
    <submittedName>
        <fullName evidence="2">Uncharacterized protein</fullName>
    </submittedName>
</protein>
<evidence type="ECO:0000313" key="3">
    <source>
        <dbReference type="Proteomes" id="UP001190700"/>
    </source>
</evidence>
<evidence type="ECO:0000313" key="2">
    <source>
        <dbReference type="EMBL" id="KAK3264967.1"/>
    </source>
</evidence>
<gene>
    <name evidence="2" type="ORF">CYMTET_26324</name>
</gene>
<name>A0AAE0FRX4_9CHLO</name>
<organism evidence="2 3">
    <name type="scientific">Cymbomonas tetramitiformis</name>
    <dbReference type="NCBI Taxonomy" id="36881"/>
    <lineage>
        <taxon>Eukaryota</taxon>
        <taxon>Viridiplantae</taxon>
        <taxon>Chlorophyta</taxon>
        <taxon>Pyramimonadophyceae</taxon>
        <taxon>Pyramimonadales</taxon>
        <taxon>Pyramimonadaceae</taxon>
        <taxon>Cymbomonas</taxon>
    </lineage>
</organism>
<sequence>MPRATRAAGKAALHQTPEDAGAERGRPEPTPSHCAASREQENPPIGCTGLERPSTAGYGSRRTGLARGCVHPALELWHLAQAKWIQRALWVLLVRKAATNRLAAELQKLNRLRPKSEGNLETLRKIRWLAQNHDLRLSLDLDSDSCSLASRARRMISGSAAGRCADELNGLHRREDLVDQGAQHCCTTRATTGTQPASGQTGCYGTLRYTTGT</sequence>
<dbReference type="AlphaFoldDB" id="A0AAE0FRX4"/>